<feature type="binding site" evidence="11">
    <location>
        <position position="176"/>
    </location>
    <ligand>
        <name>Zn(2+)</name>
        <dbReference type="ChEBI" id="CHEBI:29105"/>
        <label>2</label>
    </ligand>
</feature>
<dbReference type="Gene3D" id="1.10.287.110">
    <property type="entry name" value="DnaJ domain"/>
    <property type="match status" value="1"/>
</dbReference>
<dbReference type="HAMAP" id="MF_01152">
    <property type="entry name" value="DnaJ"/>
    <property type="match status" value="1"/>
</dbReference>
<keyword evidence="5 11" id="KW-0863">Zinc-finger</keyword>
<dbReference type="EMBL" id="KT007046">
    <property type="protein sequence ID" value="AKQ04641.1"/>
    <property type="molecule type" value="Genomic_DNA"/>
</dbReference>
<dbReference type="GO" id="GO:0006260">
    <property type="term" value="P:DNA replication"/>
    <property type="evidence" value="ECO:0007669"/>
    <property type="project" value="UniProtKB-KW"/>
</dbReference>
<dbReference type="SMART" id="SM00271">
    <property type="entry name" value="DnaJ"/>
    <property type="match status" value="1"/>
</dbReference>
<evidence type="ECO:0000256" key="8">
    <source>
        <dbReference type="ARBA" id="ARBA00023186"/>
    </source>
</evidence>
<dbReference type="PROSITE" id="PS00636">
    <property type="entry name" value="DNAJ_1"/>
    <property type="match status" value="1"/>
</dbReference>
<evidence type="ECO:0000256" key="2">
    <source>
        <dbReference type="ARBA" id="ARBA00022705"/>
    </source>
</evidence>
<comment type="caution">
    <text evidence="11">Lacks conserved residue(s) required for the propagation of feature annotation.</text>
</comment>
<keyword evidence="4 11" id="KW-0677">Repeat</keyword>
<dbReference type="GO" id="GO:0005524">
    <property type="term" value="F:ATP binding"/>
    <property type="evidence" value="ECO:0007669"/>
    <property type="project" value="InterPro"/>
</dbReference>
<dbReference type="PRINTS" id="PR00625">
    <property type="entry name" value="JDOMAIN"/>
</dbReference>
<dbReference type="Pfam" id="PF00226">
    <property type="entry name" value="DnaJ"/>
    <property type="match status" value="1"/>
</dbReference>
<dbReference type="CDD" id="cd06257">
    <property type="entry name" value="DnaJ"/>
    <property type="match status" value="1"/>
</dbReference>
<organism evidence="15">
    <name type="scientific">uncultured Gemmatimonadetes bacterium Rifle_16ft_4_minimus_7</name>
    <dbReference type="NCBI Taxonomy" id="1665098"/>
    <lineage>
        <taxon>Bacteria</taxon>
        <taxon>Pseudomonadati</taxon>
        <taxon>Gemmatimonadota</taxon>
        <taxon>environmental samples</taxon>
    </lineage>
</organism>
<dbReference type="GO" id="GO:0042026">
    <property type="term" value="P:protein refolding"/>
    <property type="evidence" value="ECO:0007669"/>
    <property type="project" value="TreeGrafter"/>
</dbReference>
<reference evidence="15" key="1">
    <citation type="journal article" date="2015" name="ISME J.">
        <title>Aquifer environment selects for microbial species cohorts in sediment and groundwater.</title>
        <authorList>
            <person name="Hug L.A."/>
            <person name="Thomas B.C."/>
            <person name="Brown C.T."/>
            <person name="Frischkorn K.R."/>
            <person name="Williams K.H."/>
            <person name="Tringe S.G."/>
            <person name="Banfield J.F."/>
        </authorList>
    </citation>
    <scope>NUCLEOTIDE SEQUENCE</scope>
</reference>
<dbReference type="PROSITE" id="PS51188">
    <property type="entry name" value="ZF_CR"/>
    <property type="match status" value="1"/>
</dbReference>
<dbReference type="InterPro" id="IPR001305">
    <property type="entry name" value="HSP_DnaJ_Cys-rich_dom"/>
</dbReference>
<comment type="domain">
    <text evidence="11">The J domain is necessary and sufficient to stimulate DnaK ATPase activity. Zinc center 1 plays an important role in the autonomous, DnaK-independent chaperone activity of DnaJ. Zinc center 2 is essential for interaction with DnaK and for DnaJ activity.</text>
</comment>
<dbReference type="Pfam" id="PF00684">
    <property type="entry name" value="DnaJ_CXXCXGXG"/>
    <property type="match status" value="1"/>
</dbReference>
<evidence type="ECO:0000256" key="11">
    <source>
        <dbReference type="HAMAP-Rule" id="MF_01152"/>
    </source>
</evidence>
<dbReference type="InterPro" id="IPR036410">
    <property type="entry name" value="HSP_DnaJ_Cys-rich_dom_sf"/>
</dbReference>
<keyword evidence="6 11" id="KW-0862">Zinc</keyword>
<keyword evidence="2 11" id="KW-0235">DNA replication</keyword>
<keyword evidence="8 11" id="KW-0143">Chaperone</keyword>
<dbReference type="GO" id="GO:0008270">
    <property type="term" value="F:zinc ion binding"/>
    <property type="evidence" value="ECO:0007669"/>
    <property type="project" value="UniProtKB-UniRule"/>
</dbReference>
<dbReference type="InterPro" id="IPR008971">
    <property type="entry name" value="HSP40/DnaJ_pept-bd"/>
</dbReference>
<feature type="binding site" evidence="11">
    <location>
        <position position="198"/>
    </location>
    <ligand>
        <name>Zn(2+)</name>
        <dbReference type="ChEBI" id="CHEBI:29105"/>
        <label>2</label>
    </ligand>
</feature>
<feature type="binding site" evidence="11">
    <location>
        <position position="212"/>
    </location>
    <ligand>
        <name>Zn(2+)</name>
        <dbReference type="ChEBI" id="CHEBI:29105"/>
        <label>1</label>
    </ligand>
</feature>
<dbReference type="GO" id="GO:0031072">
    <property type="term" value="F:heat shock protein binding"/>
    <property type="evidence" value="ECO:0007669"/>
    <property type="project" value="InterPro"/>
</dbReference>
<comment type="similarity">
    <text evidence="9 11">Belongs to the DnaJ family.</text>
</comment>
<keyword evidence="3 11" id="KW-0479">Metal-binding</keyword>
<evidence type="ECO:0000313" key="15">
    <source>
        <dbReference type="EMBL" id="AKQ04641.1"/>
    </source>
</evidence>
<dbReference type="InterPro" id="IPR012724">
    <property type="entry name" value="DnaJ"/>
</dbReference>
<evidence type="ECO:0000256" key="10">
    <source>
        <dbReference type="ARBA" id="ARBA00067609"/>
    </source>
</evidence>
<proteinExistence type="inferred from homology"/>
<feature type="binding site" evidence="11">
    <location>
        <position position="209"/>
    </location>
    <ligand>
        <name>Zn(2+)</name>
        <dbReference type="ChEBI" id="CHEBI:29105"/>
        <label>1</label>
    </ligand>
</feature>
<feature type="binding site" evidence="11">
    <location>
        <position position="173"/>
    </location>
    <ligand>
        <name>Zn(2+)</name>
        <dbReference type="ChEBI" id="CHEBI:29105"/>
        <label>2</label>
    </ligand>
</feature>
<feature type="domain" description="J" evidence="13">
    <location>
        <begin position="6"/>
        <end position="71"/>
    </location>
</feature>
<evidence type="ECO:0000256" key="9">
    <source>
        <dbReference type="ARBA" id="ARBA00061004"/>
    </source>
</evidence>
<feature type="binding site" evidence="11">
    <location>
        <position position="159"/>
    </location>
    <ligand>
        <name>Zn(2+)</name>
        <dbReference type="ChEBI" id="CHEBI:29105"/>
        <label>1</label>
    </ligand>
</feature>
<dbReference type="InterPro" id="IPR002939">
    <property type="entry name" value="DnaJ_C"/>
</dbReference>
<evidence type="ECO:0000256" key="1">
    <source>
        <dbReference type="ARBA" id="ARBA00022490"/>
    </source>
</evidence>
<name>A0A0H4T9P7_9BACT</name>
<dbReference type="PROSITE" id="PS50076">
    <property type="entry name" value="DNAJ_2"/>
    <property type="match status" value="1"/>
</dbReference>
<evidence type="ECO:0000259" key="13">
    <source>
        <dbReference type="PROSITE" id="PS50076"/>
    </source>
</evidence>
<dbReference type="GO" id="GO:0005737">
    <property type="term" value="C:cytoplasm"/>
    <property type="evidence" value="ECO:0007669"/>
    <property type="project" value="UniProtKB-SubCell"/>
</dbReference>
<evidence type="ECO:0000256" key="4">
    <source>
        <dbReference type="ARBA" id="ARBA00022737"/>
    </source>
</evidence>
<dbReference type="Gene3D" id="2.60.260.20">
    <property type="entry name" value="Urease metallochaperone UreE, N-terminal domain"/>
    <property type="match status" value="2"/>
</dbReference>
<evidence type="ECO:0000256" key="6">
    <source>
        <dbReference type="ARBA" id="ARBA00022833"/>
    </source>
</evidence>
<dbReference type="CDD" id="cd10719">
    <property type="entry name" value="DnaJ_zf"/>
    <property type="match status" value="1"/>
</dbReference>
<evidence type="ECO:0000256" key="5">
    <source>
        <dbReference type="ARBA" id="ARBA00022771"/>
    </source>
</evidence>
<comment type="cofactor">
    <cofactor evidence="11">
        <name>Zn(2+)</name>
        <dbReference type="ChEBI" id="CHEBI:29105"/>
    </cofactor>
    <text evidence="11">Binds 2 Zn(2+) ions per monomer.</text>
</comment>
<dbReference type="InterPro" id="IPR001623">
    <property type="entry name" value="DnaJ_domain"/>
</dbReference>
<evidence type="ECO:0000256" key="3">
    <source>
        <dbReference type="ARBA" id="ARBA00022723"/>
    </source>
</evidence>
<keyword evidence="7 11" id="KW-0346">Stress response</keyword>
<dbReference type="GO" id="GO:0009408">
    <property type="term" value="P:response to heat"/>
    <property type="evidence" value="ECO:0007669"/>
    <property type="project" value="InterPro"/>
</dbReference>
<feature type="domain" description="CR-type" evidence="14">
    <location>
        <begin position="143"/>
        <end position="221"/>
    </location>
</feature>
<gene>
    <name evidence="11 15" type="primary">dnaJ</name>
</gene>
<evidence type="ECO:0000259" key="14">
    <source>
        <dbReference type="PROSITE" id="PS51188"/>
    </source>
</evidence>
<feature type="zinc finger region" description="CR-type" evidence="12">
    <location>
        <begin position="143"/>
        <end position="221"/>
    </location>
</feature>
<protein>
    <recommendedName>
        <fullName evidence="10 11">Chaperone protein DnaJ</fullName>
    </recommendedName>
</protein>
<dbReference type="AlphaFoldDB" id="A0A0H4T9P7"/>
<dbReference type="Pfam" id="PF01556">
    <property type="entry name" value="DnaJ_C"/>
    <property type="match status" value="1"/>
</dbReference>
<sequence>MPAVKDYYQVLGVSPSATEPEIKKAYRRLAKQYHPDARPGDAVTAERFKVINEAYSVLSDAEKRKQYDLMRKFGPLGAAAAGRRGPSGARGGGGTPFQEGEFGFGGFGGLGDLFSSIFGRGRKADVEPIELSVEIPFRVAALGGKVPVTVPVTETCPTCGGTGAAPGASVTTCPECNGRGEISFGQGGFAVRRPCPACRGRGRVTSQPCPVCRGQTEVAVNKRIMVTVPAGTDSGHRIRLKGQGQRHPSGGAPGDIIIMLQVERDRFFHRDGLDLTCTVPINLAQAVLGTKLRVRTIDGRRVVLKIPPGTGPGRKFRIRGHGIERNGLRGDQLVEITVTVPEQLTAEQERLFTEFAEKTGLKY</sequence>
<comment type="subunit">
    <text evidence="11">Homodimer.</text>
</comment>
<evidence type="ECO:0000256" key="12">
    <source>
        <dbReference type="PROSITE-ProRule" id="PRU00546"/>
    </source>
</evidence>
<dbReference type="PANTHER" id="PTHR43096:SF48">
    <property type="entry name" value="CHAPERONE PROTEIN DNAJ"/>
    <property type="match status" value="1"/>
</dbReference>
<comment type="subcellular location">
    <subcellularLocation>
        <location evidence="11">Cytoplasm</location>
    </subcellularLocation>
</comment>
<dbReference type="FunFam" id="2.10.230.10:FF:000002">
    <property type="entry name" value="Molecular chaperone DnaJ"/>
    <property type="match status" value="1"/>
</dbReference>
<dbReference type="Gene3D" id="2.10.230.10">
    <property type="entry name" value="Heat shock protein DnaJ, cysteine-rich domain"/>
    <property type="match status" value="1"/>
</dbReference>
<keyword evidence="1 11" id="KW-0963">Cytoplasm</keyword>
<evidence type="ECO:0000256" key="7">
    <source>
        <dbReference type="ARBA" id="ARBA00023016"/>
    </source>
</evidence>
<dbReference type="SUPFAM" id="SSF49493">
    <property type="entry name" value="HSP40/DnaJ peptide-binding domain"/>
    <property type="match status" value="2"/>
</dbReference>
<dbReference type="GO" id="GO:0051082">
    <property type="term" value="F:unfolded protein binding"/>
    <property type="evidence" value="ECO:0007669"/>
    <property type="project" value="UniProtKB-UniRule"/>
</dbReference>
<dbReference type="InterPro" id="IPR036869">
    <property type="entry name" value="J_dom_sf"/>
</dbReference>
<dbReference type="NCBIfam" id="NF008035">
    <property type="entry name" value="PRK10767.1"/>
    <property type="match status" value="1"/>
</dbReference>
<feature type="binding site" evidence="11">
    <location>
        <position position="156"/>
    </location>
    <ligand>
        <name>Zn(2+)</name>
        <dbReference type="ChEBI" id="CHEBI:29105"/>
        <label>1</label>
    </ligand>
</feature>
<accession>A0A0H4T9P7</accession>
<dbReference type="SUPFAM" id="SSF57938">
    <property type="entry name" value="DnaJ/Hsp40 cysteine-rich domain"/>
    <property type="match status" value="1"/>
</dbReference>
<comment type="function">
    <text evidence="11">Participates actively in the response to hyperosmotic and heat shock by preventing the aggregation of stress-denatured proteins and by disaggregating proteins, also in an autonomous, DnaK-independent fashion. Unfolded proteins bind initially to DnaJ; upon interaction with the DnaJ-bound protein, DnaK hydrolyzes its bound ATP, resulting in the formation of a stable complex. GrpE releases ADP from DnaK; ATP binding to DnaK triggers the release of the substrate protein, thus completing the reaction cycle. Several rounds of ATP-dependent interactions between DnaJ, DnaK and GrpE are required for fully efficient folding. Also involved, together with DnaK and GrpE, in the DNA replication of plasmids through activation of initiation proteins.</text>
</comment>
<dbReference type="CDD" id="cd10747">
    <property type="entry name" value="DnaJ_C"/>
    <property type="match status" value="1"/>
</dbReference>
<dbReference type="FunFam" id="2.60.260.20:FF:000005">
    <property type="entry name" value="Chaperone protein dnaJ 1, mitochondrial"/>
    <property type="match status" value="1"/>
</dbReference>
<dbReference type="InterPro" id="IPR018253">
    <property type="entry name" value="DnaJ_domain_CS"/>
</dbReference>
<dbReference type="PANTHER" id="PTHR43096">
    <property type="entry name" value="DNAJ HOMOLOG 1, MITOCHONDRIAL-RELATED"/>
    <property type="match status" value="1"/>
</dbReference>
<feature type="binding site" evidence="11">
    <location>
        <position position="195"/>
    </location>
    <ligand>
        <name>Zn(2+)</name>
        <dbReference type="ChEBI" id="CHEBI:29105"/>
        <label>2</label>
    </ligand>
</feature>
<dbReference type="SUPFAM" id="SSF46565">
    <property type="entry name" value="Chaperone J-domain"/>
    <property type="match status" value="1"/>
</dbReference>